<feature type="non-terminal residue" evidence="1">
    <location>
        <position position="1"/>
    </location>
</feature>
<gene>
    <name evidence="1" type="ORF">METZ01_LOCUS506308</name>
</gene>
<evidence type="ECO:0000313" key="1">
    <source>
        <dbReference type="EMBL" id="SVE53454.1"/>
    </source>
</evidence>
<sequence length="181" mass="21013">RRDIIKCTFNELSEITTQNSGPKYVFSHIVIPHPPFLFGPNGENVTPDHREISGLQSWENPQGYINQLIYATNEVSTVIKNIIKNDPNAIIIVQGDTGTATMFPSTPTEFKDVYQIHSILYAIRIPDVDNSNTMIPVNTYRIIFNNYFDMDYEYLEQHSYMLDQNNVWVDITEKLREYRSD</sequence>
<proteinExistence type="predicted"/>
<organism evidence="1">
    <name type="scientific">marine metagenome</name>
    <dbReference type="NCBI Taxonomy" id="408172"/>
    <lineage>
        <taxon>unclassified sequences</taxon>
        <taxon>metagenomes</taxon>
        <taxon>ecological metagenomes</taxon>
    </lineage>
</organism>
<dbReference type="EMBL" id="UINC01224021">
    <property type="protein sequence ID" value="SVE53454.1"/>
    <property type="molecule type" value="Genomic_DNA"/>
</dbReference>
<protein>
    <recommendedName>
        <fullName evidence="2">Sulfatase N-terminal domain-containing protein</fullName>
    </recommendedName>
</protein>
<name>A0A383EA15_9ZZZZ</name>
<evidence type="ECO:0008006" key="2">
    <source>
        <dbReference type="Google" id="ProtNLM"/>
    </source>
</evidence>
<accession>A0A383EA15</accession>
<reference evidence="1" key="1">
    <citation type="submission" date="2018-05" db="EMBL/GenBank/DDBJ databases">
        <authorList>
            <person name="Lanie J.A."/>
            <person name="Ng W.-L."/>
            <person name="Kazmierczak K.M."/>
            <person name="Andrzejewski T.M."/>
            <person name="Davidsen T.M."/>
            <person name="Wayne K.J."/>
            <person name="Tettelin H."/>
            <person name="Glass J.I."/>
            <person name="Rusch D."/>
            <person name="Podicherti R."/>
            <person name="Tsui H.-C.T."/>
            <person name="Winkler M.E."/>
        </authorList>
    </citation>
    <scope>NUCLEOTIDE SEQUENCE</scope>
</reference>
<dbReference type="AlphaFoldDB" id="A0A383EA15"/>